<protein>
    <recommendedName>
        <fullName evidence="3">Alpha-galactosidase</fullName>
    </recommendedName>
</protein>
<evidence type="ECO:0000313" key="1">
    <source>
        <dbReference type="EMBL" id="KXU34067.1"/>
    </source>
</evidence>
<organism evidence="1 2">
    <name type="scientific">Cephaloticoccus primus</name>
    <dbReference type="NCBI Taxonomy" id="1548207"/>
    <lineage>
        <taxon>Bacteria</taxon>
        <taxon>Pseudomonadati</taxon>
        <taxon>Verrucomicrobiota</taxon>
        <taxon>Opitutia</taxon>
        <taxon>Opitutales</taxon>
        <taxon>Opitutaceae</taxon>
        <taxon>Cephaloticoccus</taxon>
    </lineage>
</organism>
<accession>A0A139SHN9</accession>
<name>A0A139SHN9_9BACT</name>
<dbReference type="InterPro" id="IPR017853">
    <property type="entry name" value="GH"/>
</dbReference>
<dbReference type="STRING" id="1548207.AXK11_09045"/>
<dbReference type="InterPro" id="IPR002252">
    <property type="entry name" value="Glyco_hydro_36"/>
</dbReference>
<evidence type="ECO:0000313" key="2">
    <source>
        <dbReference type="Proteomes" id="UP000070058"/>
    </source>
</evidence>
<comment type="caution">
    <text evidence="1">The sequence shown here is derived from an EMBL/GenBank/DDBJ whole genome shotgun (WGS) entry which is preliminary data.</text>
</comment>
<dbReference type="Pfam" id="PF02065">
    <property type="entry name" value="Melibiase"/>
    <property type="match status" value="1"/>
</dbReference>
<keyword evidence="2" id="KW-1185">Reference proteome</keyword>
<reference evidence="2" key="1">
    <citation type="submission" date="2016-02" db="EMBL/GenBank/DDBJ databases">
        <authorList>
            <person name="Sanders J.G."/>
            <person name="Lin J.Y."/>
            <person name="Wertz J.T."/>
            <person name="Russell J.A."/>
            <person name="Moreau C.S."/>
            <person name="Powell S."/>
        </authorList>
    </citation>
    <scope>NUCLEOTIDE SEQUENCE [LARGE SCALE GENOMIC DNA]</scope>
    <source>
        <strain evidence="2">CAG34</strain>
    </source>
</reference>
<sequence>MLPENRWPGRLVVGGKTLDDFVTIGEEASPEASWTIRVFQSVSEPTLQIRAQWRAIGPATEWISTLVNNSSAPSECVTELRSLAASWPTRGPVDFYGTKGGEDHVLDEFADLRQVDIDAVELSPEGGRSSAAILPFFALTDRHDSLAVGIGWSGQWCASIRHSAAVLQVEVGLPRVGFVLRPQESVRLPSVLLTRASGAPVDQARRLTRAHLTSHVVPKTPDGKSPNFTAHGPMHVYLTSAGGTDEARELAALERAAALGFETYWVDACWYGDSPEAGYELGNWDSEVGNWHVRRRLFPRGLRPISDRAHELGMKFLFWMDPERAQPNSKWVRTHPELFLSYPENGNPDPYSGGRGLVLNLGDPRAVDFAFKEISALITEFNADIFRNDFNLAPLDAWRAADAHDRVGITEIKCVEGLYELWDRLLAAHPGLLIDNCASGGRRIDLETTRRSIPYWRSDLGLAPGGAERADVFKQRQCWGLGHWLSEHSGPVDTFDAYAIRSALATGFMAYRELPRSEYDPQYANVRAAVAENKRLRPILAEERIGLIVPDRHKEIWAAFQYHSRSEARGIIVALRGPHADLDSVTLRPEHIDADATYEVVRWDDYYRMVPTARVAGAELQEMLVTIPRKLSSVLLEYQRVG</sequence>
<gene>
    <name evidence="1" type="ORF">AXK11_09045</name>
</gene>
<dbReference type="Proteomes" id="UP000070058">
    <property type="component" value="Unassembled WGS sequence"/>
</dbReference>
<dbReference type="PRINTS" id="PR00743">
    <property type="entry name" value="GLHYDRLASE36"/>
</dbReference>
<evidence type="ECO:0008006" key="3">
    <source>
        <dbReference type="Google" id="ProtNLM"/>
    </source>
</evidence>
<dbReference type="EMBL" id="LSZQ01000069">
    <property type="protein sequence ID" value="KXU34067.1"/>
    <property type="molecule type" value="Genomic_DNA"/>
</dbReference>
<proteinExistence type="predicted"/>
<dbReference type="InterPro" id="IPR013785">
    <property type="entry name" value="Aldolase_TIM"/>
</dbReference>
<dbReference type="GO" id="GO:0004557">
    <property type="term" value="F:alpha-galactosidase activity"/>
    <property type="evidence" value="ECO:0007669"/>
    <property type="project" value="InterPro"/>
</dbReference>
<dbReference type="SUPFAM" id="SSF51445">
    <property type="entry name" value="(Trans)glycosidases"/>
    <property type="match status" value="1"/>
</dbReference>
<dbReference type="Gene3D" id="2.70.98.60">
    <property type="entry name" value="alpha-galactosidase from lactobacil brevis"/>
    <property type="match status" value="1"/>
</dbReference>
<dbReference type="InterPro" id="IPR038417">
    <property type="entry name" value="Alpga-gal_N_sf"/>
</dbReference>
<dbReference type="AlphaFoldDB" id="A0A139SHN9"/>
<dbReference type="GO" id="GO:0016052">
    <property type="term" value="P:carbohydrate catabolic process"/>
    <property type="evidence" value="ECO:0007669"/>
    <property type="project" value="InterPro"/>
</dbReference>
<dbReference type="CDD" id="cd14791">
    <property type="entry name" value="GH36"/>
    <property type="match status" value="1"/>
</dbReference>
<dbReference type="Gene3D" id="3.20.20.70">
    <property type="entry name" value="Aldolase class I"/>
    <property type="match status" value="1"/>
</dbReference>